<keyword evidence="2" id="KW-0732">Signal</keyword>
<dbReference type="Gene3D" id="1.20.5.340">
    <property type="match status" value="7"/>
</dbReference>
<dbReference type="PROSITE" id="PS50837">
    <property type="entry name" value="NACHT"/>
    <property type="match status" value="1"/>
</dbReference>
<dbReference type="SUPFAM" id="SSF52540">
    <property type="entry name" value="P-loop containing nucleoside triphosphate hydrolases"/>
    <property type="match status" value="1"/>
</dbReference>
<proteinExistence type="predicted"/>
<dbReference type="InterPro" id="IPR054471">
    <property type="entry name" value="GPIID_WHD"/>
</dbReference>
<dbReference type="InterPro" id="IPR027417">
    <property type="entry name" value="P-loop_NTPase"/>
</dbReference>
<dbReference type="PANTHER" id="PTHR10039:SF14">
    <property type="entry name" value="NACHT DOMAIN-CONTAINING PROTEIN"/>
    <property type="match status" value="1"/>
</dbReference>
<feature type="signal peptide" evidence="2">
    <location>
        <begin position="1"/>
        <end position="25"/>
    </location>
</feature>
<dbReference type="Pfam" id="PF22939">
    <property type="entry name" value="WHD_GPIID"/>
    <property type="match status" value="1"/>
</dbReference>
<accession>A0A6A6DUQ6</accession>
<evidence type="ECO:0000313" key="5">
    <source>
        <dbReference type="Proteomes" id="UP000800200"/>
    </source>
</evidence>
<dbReference type="Proteomes" id="UP000800200">
    <property type="component" value="Unassembled WGS sequence"/>
</dbReference>
<dbReference type="InterPro" id="IPR029058">
    <property type="entry name" value="AB_hydrolase_fold"/>
</dbReference>
<dbReference type="PANTHER" id="PTHR10039">
    <property type="entry name" value="AMELOGENIN"/>
    <property type="match status" value="1"/>
</dbReference>
<organism evidence="4 5">
    <name type="scientific">Zopfia rhizophila CBS 207.26</name>
    <dbReference type="NCBI Taxonomy" id="1314779"/>
    <lineage>
        <taxon>Eukaryota</taxon>
        <taxon>Fungi</taxon>
        <taxon>Dikarya</taxon>
        <taxon>Ascomycota</taxon>
        <taxon>Pezizomycotina</taxon>
        <taxon>Dothideomycetes</taxon>
        <taxon>Dothideomycetes incertae sedis</taxon>
        <taxon>Zopfiaceae</taxon>
        <taxon>Zopfia</taxon>
    </lineage>
</organism>
<dbReference type="EMBL" id="ML994651">
    <property type="protein sequence ID" value="KAF2181720.1"/>
    <property type="molecule type" value="Genomic_DNA"/>
</dbReference>
<evidence type="ECO:0000259" key="3">
    <source>
        <dbReference type="PROSITE" id="PS50837"/>
    </source>
</evidence>
<dbReference type="Pfam" id="PF23397">
    <property type="entry name" value="DUF7104"/>
    <property type="match status" value="14"/>
</dbReference>
<feature type="non-terminal residue" evidence="4">
    <location>
        <position position="1437"/>
    </location>
</feature>
<keyword evidence="5" id="KW-1185">Reference proteome</keyword>
<evidence type="ECO:0000256" key="2">
    <source>
        <dbReference type="SAM" id="SignalP"/>
    </source>
</evidence>
<feature type="chain" id="PRO_5025507155" description="NACHT domain-containing protein" evidence="2">
    <location>
        <begin position="26"/>
        <end position="1437"/>
    </location>
</feature>
<dbReference type="Gene3D" id="3.40.50.1820">
    <property type="entry name" value="alpha/beta hydrolase"/>
    <property type="match status" value="1"/>
</dbReference>
<evidence type="ECO:0000313" key="4">
    <source>
        <dbReference type="EMBL" id="KAF2181720.1"/>
    </source>
</evidence>
<protein>
    <recommendedName>
        <fullName evidence="3">NACHT domain-containing protein</fullName>
    </recommendedName>
</protein>
<sequence length="1437" mass="159406">MSQTITLVISTVVVVLFSLLGLALALASTNGRRISDNQGKARKFLTFRISNVPQSLSEGQFRDILISDDMSTAPDNTAQANLLGWSFAPAAASTISERFCVATATFRVPPAASKLEATFKRKIGVGAGRLKVDLDFFGLTPLADPQQNVNVDIIAVTGLAGHAFGSWKSKRHSDMWLRDFLPKSIPNARILTYGYDTRLPGSQSDASILELSRSLLESIKTIRTQQAKQRPLILIGHSLGGLVVKQALVQAADGSQDDKAVFMSCYAVMLFGVPNRGLNDSSLVSMVKGQPNEDLVRSLNPSSRFASLLHEMFYMRFMDDSKIICIYETEETRTVVVSAWERNGPPVMMVPHTSAIYAGKNEEVYDQLSINADHSGIVKFSDPSNHNYLIIESRITKLAADAHRIIKDRFVSHEKDTQLKYIRALKAPDYITFRENGVDRPIPGTCRWFLNEKLVRYWRENEESSILWIKGSPGQGKTVLCKFLLDDLDSHLRDSLENIKVVYFFFYDQDETLRTVGAALRSLLRQLLSAAYVFQYIYDNDRVDLDLSAESEDNLWKALEAILRAPIFNTIYCVLDALDECIDEKSRERLLKLISGLVQIRPSKARNLPVLKLFVTSRPTVPIFRELDRFPSISLKANPQDLEVFIQHMITTTGLSEDLHKAAIELLLCRVEQTFLWVSIVLRLARMEPLLSLSGLKKIIDESPTDLKELYGSIVDKVMQGAETVQKLLVWAVYGRSPLRLEELEEALAIQMDSKSQKSIYEHRVFLRENVISGAVGVMLEVSDDRRVHLIHQSAKDFLLKDGRLTAAVFCDNLHPSAYLAKVCMVYLNFEDFRTGPCRDRKALVERKRQYPLLHYAAHNWHRHIRSEDDASGTSDILSRLIEPRSPTLLAWGEASGIPDLDKAVDTLDIATRANIAWLTEFQSSSFTVGEDRVVQAANNGVVGYNMEVAAENEESGKDIMELLLREYDAQITDDAVLAIAERFDVEVIRLMMDERENVKVTERVIKKAAARNCTNGKEAMTLLLEHRHQDVLITAEVVKAMARHFDKEVMTLLLQQCGQHISITEEVVKAAAGNEWHGKGVVTVLLQQRGQDITITEEVVKAAAGNFENGKDVITLLLGKRGDYTTITEQVVSIIARRFDKEVMALLLDKQGDQIPITEEVVKAAAGNYGNGKEEVMALLLDKRGDQITITEEVVKAAAGNSGNGKDVMALLLDRRGDQIIITEEVVKAAAGSYGNGKEVMALLLDKRGDQITITKEVVKAAAGNSWNGKEVIALLLDKRGDQITITEEVIKTAAGNSGNGKDVMALLLDRRGDQITITEEVVKAVAGNYGNGKEVMALLLDKRGDQITITEEVVKAAAGNYGNGKEVMALLLDKRGDQITITVEVVKAAAENSGNGKEVIALLFEKRGDQITISEEVIKAAAGNYGNGKDVMALL</sequence>
<dbReference type="Pfam" id="PF24883">
    <property type="entry name" value="NPHP3_N"/>
    <property type="match status" value="1"/>
</dbReference>
<dbReference type="OrthoDB" id="194358at2759"/>
<dbReference type="SUPFAM" id="SSF53474">
    <property type="entry name" value="alpha/beta-Hydrolases"/>
    <property type="match status" value="1"/>
</dbReference>
<feature type="domain" description="NACHT" evidence="3">
    <location>
        <begin position="465"/>
        <end position="619"/>
    </location>
</feature>
<gene>
    <name evidence="4" type="ORF">K469DRAFT_588829</name>
</gene>
<dbReference type="InterPro" id="IPR056884">
    <property type="entry name" value="NPHP3-like_N"/>
</dbReference>
<reference evidence="4" key="1">
    <citation type="journal article" date="2020" name="Stud. Mycol.">
        <title>101 Dothideomycetes genomes: a test case for predicting lifestyles and emergence of pathogens.</title>
        <authorList>
            <person name="Haridas S."/>
            <person name="Albert R."/>
            <person name="Binder M."/>
            <person name="Bloem J."/>
            <person name="Labutti K."/>
            <person name="Salamov A."/>
            <person name="Andreopoulos B."/>
            <person name="Baker S."/>
            <person name="Barry K."/>
            <person name="Bills G."/>
            <person name="Bluhm B."/>
            <person name="Cannon C."/>
            <person name="Castanera R."/>
            <person name="Culley D."/>
            <person name="Daum C."/>
            <person name="Ezra D."/>
            <person name="Gonzalez J."/>
            <person name="Henrissat B."/>
            <person name="Kuo A."/>
            <person name="Liang C."/>
            <person name="Lipzen A."/>
            <person name="Lutzoni F."/>
            <person name="Magnuson J."/>
            <person name="Mondo S."/>
            <person name="Nolan M."/>
            <person name="Ohm R."/>
            <person name="Pangilinan J."/>
            <person name="Park H.-J."/>
            <person name="Ramirez L."/>
            <person name="Alfaro M."/>
            <person name="Sun H."/>
            <person name="Tritt A."/>
            <person name="Yoshinaga Y."/>
            <person name="Zwiers L.-H."/>
            <person name="Turgeon B."/>
            <person name="Goodwin S."/>
            <person name="Spatafora J."/>
            <person name="Crous P."/>
            <person name="Grigoriev I."/>
        </authorList>
    </citation>
    <scope>NUCLEOTIDE SEQUENCE</scope>
    <source>
        <strain evidence="4">CBS 207.26</strain>
    </source>
</reference>
<dbReference type="InterPro" id="IPR055530">
    <property type="entry name" value="DUF7104"/>
</dbReference>
<evidence type="ECO:0000256" key="1">
    <source>
        <dbReference type="ARBA" id="ARBA00022737"/>
    </source>
</evidence>
<name>A0A6A6DUQ6_9PEZI</name>
<dbReference type="InterPro" id="IPR007111">
    <property type="entry name" value="NACHT_NTPase"/>
</dbReference>
<keyword evidence="1" id="KW-0677">Repeat</keyword>
<dbReference type="Gene3D" id="3.40.50.300">
    <property type="entry name" value="P-loop containing nucleotide triphosphate hydrolases"/>
    <property type="match status" value="1"/>
</dbReference>